<dbReference type="GO" id="GO:0016094">
    <property type="term" value="P:polyprenol biosynthetic process"/>
    <property type="evidence" value="ECO:0007669"/>
    <property type="project" value="TreeGrafter"/>
</dbReference>
<dbReference type="HAMAP" id="MF_01139">
    <property type="entry name" value="ISPT"/>
    <property type="match status" value="1"/>
</dbReference>
<comment type="subunit">
    <text evidence="2">Homodimer.</text>
</comment>
<feature type="binding site" evidence="2">
    <location>
        <position position="12"/>
    </location>
    <ligand>
        <name>Mg(2+)</name>
        <dbReference type="ChEBI" id="CHEBI:18420"/>
    </ligand>
</feature>
<dbReference type="AlphaFoldDB" id="A0A397WNI3"/>
<dbReference type="InterPro" id="IPR036424">
    <property type="entry name" value="UPP_synth-like_sf"/>
</dbReference>
<comment type="catalytic activity">
    <reaction evidence="2">
        <text>geranylgeranyl diphosphate + 7 isopentenyl diphosphate = tri-trans,hepta-cis-undecaprenyl diphosphate + 7 diphosphate</text>
        <dbReference type="Rhea" id="RHEA:27622"/>
        <dbReference type="ChEBI" id="CHEBI:33019"/>
        <dbReference type="ChEBI" id="CHEBI:57533"/>
        <dbReference type="ChEBI" id="CHEBI:60388"/>
        <dbReference type="ChEBI" id="CHEBI:128769"/>
        <dbReference type="EC" id="2.5.1.89"/>
    </reaction>
</comment>
<dbReference type="GO" id="GO:0045547">
    <property type="term" value="F:ditrans,polycis-polyprenyl diphosphate synthase [(2E,6E)-farnesyl diphosphate specific] activity"/>
    <property type="evidence" value="ECO:0007669"/>
    <property type="project" value="TreeGrafter"/>
</dbReference>
<comment type="cofactor">
    <cofactor evidence="2">
        <name>Mg(2+)</name>
        <dbReference type="ChEBI" id="CHEBI:18420"/>
    </cofactor>
    <text evidence="2">Binds 2 magnesium ions per subunit.</text>
</comment>
<keyword evidence="1 2" id="KW-0808">Transferase</keyword>
<comment type="caution">
    <text evidence="2">Lacks conserved residue(s) required for the propagation of feature annotation.</text>
</comment>
<organism evidence="3 4">
    <name type="scientific">Candidatus Nanoclepta minutus</name>
    <dbReference type="NCBI Taxonomy" id="1940235"/>
    <lineage>
        <taxon>Archaea</taxon>
        <taxon>Nanobdellota</taxon>
        <taxon>Candidatus Nanoclepta</taxon>
    </lineage>
</organism>
<dbReference type="CDD" id="cd00475">
    <property type="entry name" value="Cis_IPPS"/>
    <property type="match status" value="1"/>
</dbReference>
<proteinExistence type="inferred from homology"/>
<name>A0A397WNI3_9ARCH</name>
<sequence length="226" mass="27123">MNVLNHIAIIPDGNRRWAKERGLPSYMGHFYGMKKFYEVVKWWLSKDIRIVSFYMLSYENLLNRPKGELENLFKFFDKELGDTINRKNDFLEILEEKEVKVRFVGLLDKLPKNIFEKINKLMDITKDFNRRVLNLLIAYGGRIEIINAIRNMKRFDEEEFRNNLWVKEDVDLIIRTGGYSRLSNLLIYQSAYAELYVINKYWPAITEEDLDKAIEWYSNVIRNFGR</sequence>
<dbReference type="PANTHER" id="PTHR10291:SF43">
    <property type="entry name" value="DEHYDRODOLICHYL DIPHOSPHATE SYNTHASE COMPLEX SUBUNIT DHDDS"/>
    <property type="match status" value="1"/>
</dbReference>
<evidence type="ECO:0000256" key="1">
    <source>
        <dbReference type="ARBA" id="ARBA00022679"/>
    </source>
</evidence>
<dbReference type="NCBIfam" id="TIGR00055">
    <property type="entry name" value="uppS"/>
    <property type="match status" value="1"/>
</dbReference>
<keyword evidence="2" id="KW-0460">Magnesium</keyword>
<feature type="binding site" evidence="2">
    <location>
        <position position="175"/>
    </location>
    <ligand>
        <name>substrate</name>
    </ligand>
</feature>
<evidence type="ECO:0000313" key="4">
    <source>
        <dbReference type="Proteomes" id="UP000266622"/>
    </source>
</evidence>
<feature type="binding site" evidence="2">
    <location>
        <position position="29"/>
    </location>
    <ligand>
        <name>substrate</name>
    </ligand>
</feature>
<evidence type="ECO:0000256" key="2">
    <source>
        <dbReference type="HAMAP-Rule" id="MF_01139"/>
    </source>
</evidence>
<dbReference type="Proteomes" id="UP000266622">
    <property type="component" value="Unassembled WGS sequence"/>
</dbReference>
<feature type="active site" evidence="2">
    <location>
        <position position="12"/>
    </location>
</feature>
<dbReference type="InterPro" id="IPR001441">
    <property type="entry name" value="UPP_synth-like"/>
</dbReference>
<reference evidence="3 4" key="1">
    <citation type="journal article" date="2018" name="Syst. Appl. Microbiol.">
        <title>A new symbiotic nanoarchaeote (Candidatus Nanoclepta minutus) and its host (Zestosphaera tikiterensis gen. nov., sp. nov.) from a New Zealand hot spring.</title>
        <authorList>
            <person name="St John E."/>
            <person name="Liu Y."/>
            <person name="Podar M."/>
            <person name="Stott M.B."/>
            <person name="Meneghin J."/>
            <person name="Chen Z."/>
            <person name="Lagutin K."/>
            <person name="Mitchell K."/>
            <person name="Reysenbach A.L."/>
        </authorList>
    </citation>
    <scope>NUCLEOTIDE SEQUENCE [LARGE SCALE GENOMIC DNA]</scope>
    <source>
        <strain evidence="3">NZ3</strain>
    </source>
</reference>
<feature type="binding site" evidence="2">
    <location>
        <begin position="13"/>
        <end position="16"/>
    </location>
    <ligand>
        <name>substrate</name>
    </ligand>
</feature>
<keyword evidence="2" id="KW-0479">Metal-binding</keyword>
<feature type="binding site" evidence="2">
    <location>
        <begin position="57"/>
        <end position="59"/>
    </location>
    <ligand>
        <name>substrate</name>
    </ligand>
</feature>
<dbReference type="SUPFAM" id="SSF64005">
    <property type="entry name" value="Undecaprenyl diphosphate synthase"/>
    <property type="match status" value="1"/>
</dbReference>
<dbReference type="GO" id="GO:0000287">
    <property type="term" value="F:magnesium ion binding"/>
    <property type="evidence" value="ECO:0007669"/>
    <property type="project" value="UniProtKB-UniRule"/>
</dbReference>
<evidence type="ECO:0000313" key="3">
    <source>
        <dbReference type="EMBL" id="RIB35618.1"/>
    </source>
</evidence>
<dbReference type="PANTHER" id="PTHR10291">
    <property type="entry name" value="DEHYDRODOLICHYL DIPHOSPHATE SYNTHASE FAMILY MEMBER"/>
    <property type="match status" value="1"/>
</dbReference>
<feature type="binding site" evidence="2">
    <location>
        <position position="194"/>
    </location>
    <ligand>
        <name>Mg(2+)</name>
        <dbReference type="ChEBI" id="CHEBI:18420"/>
    </ligand>
</feature>
<feature type="binding site" evidence="2">
    <location>
        <position position="17"/>
    </location>
    <ligand>
        <name>substrate</name>
    </ligand>
</feature>
<gene>
    <name evidence="2" type="primary">uppS</name>
    <name evidence="3" type="ORF">BXU00_00760</name>
</gene>
<feature type="binding site" evidence="2">
    <location>
        <position position="64"/>
    </location>
    <ligand>
        <name>substrate</name>
    </ligand>
</feature>
<dbReference type="Pfam" id="PF01255">
    <property type="entry name" value="Prenyltransf"/>
    <property type="match status" value="1"/>
</dbReference>
<accession>A0A397WNI3</accession>
<comment type="caution">
    <text evidence="3">The sequence shown here is derived from an EMBL/GenBank/DDBJ whole genome shotgun (WGS) entry which is preliminary data.</text>
</comment>
<comment type="similarity">
    <text evidence="2">Belongs to the UPP synthase family.</text>
</comment>
<feature type="active site" description="Proton acceptor" evidence="2">
    <location>
        <position position="60"/>
    </location>
</feature>
<protein>
    <recommendedName>
        <fullName evidence="2">Tritrans,polycis-undecaprenyl-diphosphate synthase (geranylgeranyl-diphosphate specific)</fullName>
        <ecNumber evidence="2">2.5.1.89</ecNumber>
    </recommendedName>
    <alternativeName>
        <fullName evidence="2">Undecaprenyl diphosphate synthase</fullName>
        <shortName evidence="2">UDS</shortName>
    </alternativeName>
    <alternativeName>
        <fullName evidence="2">Undecaprenyl pyrophosphate synthase</fullName>
        <shortName evidence="2">UPP synthase</shortName>
    </alternativeName>
</protein>
<dbReference type="EC" id="2.5.1.89" evidence="2"/>
<dbReference type="Gene3D" id="3.40.1180.10">
    <property type="entry name" value="Decaprenyl diphosphate synthase-like"/>
    <property type="match status" value="1"/>
</dbReference>
<dbReference type="EMBL" id="MWMI01000001">
    <property type="protein sequence ID" value="RIB35618.1"/>
    <property type="molecule type" value="Genomic_DNA"/>
</dbReference>
<comment type="function">
    <text evidence="2">Catalyzes the sequential condensation of isopentenyl diphosphate (IPP) with geranylgeranyl diphosphate (GGPP) to yield (2Z,6Z,10Z,14Z,18Z,22Z,26Z,30E,34E,38E)-undecaprenyl diphosphate (tritrans,heptacis-UPP). It is probably the precursor of glycosyl carrier lipids.</text>
</comment>
<feature type="binding site" evidence="2">
    <location>
        <begin position="181"/>
        <end position="183"/>
    </location>
    <ligand>
        <name>substrate</name>
    </ligand>
</feature>